<comment type="catalytic activity">
    <reaction evidence="1">
        <text>ATP + protein L-histidine = ADP + protein N-phospho-L-histidine.</text>
        <dbReference type="EC" id="2.7.13.3"/>
    </reaction>
</comment>
<dbReference type="PRINTS" id="PR00344">
    <property type="entry name" value="BCTRLSENSOR"/>
</dbReference>
<feature type="domain" description="Histidine kinase" evidence="12">
    <location>
        <begin position="854"/>
        <end position="1077"/>
    </location>
</feature>
<organism evidence="16 17">
    <name type="scientific">Pseudodesulfovibrio senegalensis</name>
    <dbReference type="NCBI Taxonomy" id="1721087"/>
    <lineage>
        <taxon>Bacteria</taxon>
        <taxon>Pseudomonadati</taxon>
        <taxon>Thermodesulfobacteriota</taxon>
        <taxon>Desulfovibrionia</taxon>
        <taxon>Desulfovibrionales</taxon>
        <taxon>Desulfovibrionaceae</taxon>
    </lineage>
</organism>
<dbReference type="SUPFAM" id="SSF47384">
    <property type="entry name" value="Homodimeric domain of signal transducing histidine kinase"/>
    <property type="match status" value="1"/>
</dbReference>
<dbReference type="InterPro" id="IPR000700">
    <property type="entry name" value="PAS-assoc_C"/>
</dbReference>
<evidence type="ECO:0000259" key="14">
    <source>
        <dbReference type="PROSITE" id="PS50112"/>
    </source>
</evidence>
<dbReference type="Gene3D" id="1.10.287.130">
    <property type="match status" value="1"/>
</dbReference>
<dbReference type="InterPro" id="IPR029016">
    <property type="entry name" value="GAF-like_dom_sf"/>
</dbReference>
<dbReference type="GO" id="GO:0005524">
    <property type="term" value="F:ATP binding"/>
    <property type="evidence" value="ECO:0007669"/>
    <property type="project" value="UniProtKB-KW"/>
</dbReference>
<dbReference type="SUPFAM" id="SSF55785">
    <property type="entry name" value="PYP-like sensor domain (PAS domain)"/>
    <property type="match status" value="2"/>
</dbReference>
<dbReference type="SMART" id="SM00387">
    <property type="entry name" value="HATPase_c"/>
    <property type="match status" value="1"/>
</dbReference>
<keyword evidence="3 11" id="KW-0597">Phosphoprotein</keyword>
<dbReference type="InterPro" id="IPR001610">
    <property type="entry name" value="PAC"/>
</dbReference>
<evidence type="ECO:0000259" key="13">
    <source>
        <dbReference type="PROSITE" id="PS50110"/>
    </source>
</evidence>
<dbReference type="Pfam" id="PF00072">
    <property type="entry name" value="Response_reg"/>
    <property type="match status" value="1"/>
</dbReference>
<dbReference type="CDD" id="cd16922">
    <property type="entry name" value="HATPase_EvgS-ArcB-TorS-like"/>
    <property type="match status" value="1"/>
</dbReference>
<evidence type="ECO:0000256" key="7">
    <source>
        <dbReference type="ARBA" id="ARBA00022840"/>
    </source>
</evidence>
<dbReference type="Gene3D" id="3.30.450.40">
    <property type="match status" value="1"/>
</dbReference>
<dbReference type="Pfam" id="PF02518">
    <property type="entry name" value="HATPase_c"/>
    <property type="match status" value="1"/>
</dbReference>
<dbReference type="InterPro" id="IPR003661">
    <property type="entry name" value="HisK_dim/P_dom"/>
</dbReference>
<dbReference type="Pfam" id="PF13185">
    <property type="entry name" value="GAF_2"/>
    <property type="match status" value="1"/>
</dbReference>
<dbReference type="InterPro" id="IPR004358">
    <property type="entry name" value="Sig_transdc_His_kin-like_C"/>
</dbReference>
<name>A0A6N6N1Y8_9BACT</name>
<accession>A0A6N6N1Y8</accession>
<proteinExistence type="predicted"/>
<dbReference type="SUPFAM" id="SSF55874">
    <property type="entry name" value="ATPase domain of HSP90 chaperone/DNA topoisomerase II/histidine kinase"/>
    <property type="match status" value="1"/>
</dbReference>
<dbReference type="AlphaFoldDB" id="A0A6N6N1Y8"/>
<dbReference type="Pfam" id="PF00512">
    <property type="entry name" value="HisKA"/>
    <property type="match status" value="1"/>
</dbReference>
<dbReference type="PANTHER" id="PTHR45339">
    <property type="entry name" value="HYBRID SIGNAL TRANSDUCTION HISTIDINE KINASE J"/>
    <property type="match status" value="1"/>
</dbReference>
<keyword evidence="8" id="KW-0902">Two-component regulatory system</keyword>
<dbReference type="SUPFAM" id="SSF52172">
    <property type="entry name" value="CheY-like"/>
    <property type="match status" value="1"/>
</dbReference>
<feature type="domain" description="Response regulatory" evidence="13">
    <location>
        <begin position="1098"/>
        <end position="1216"/>
    </location>
</feature>
<evidence type="ECO:0000256" key="4">
    <source>
        <dbReference type="ARBA" id="ARBA00022679"/>
    </source>
</evidence>
<feature type="modified residue" description="4-aspartylphosphate" evidence="11">
    <location>
        <position position="1147"/>
    </location>
</feature>
<dbReference type="FunFam" id="3.30.565.10:FF:000010">
    <property type="entry name" value="Sensor histidine kinase RcsC"/>
    <property type="match status" value="1"/>
</dbReference>
<dbReference type="Pfam" id="PF13426">
    <property type="entry name" value="PAS_9"/>
    <property type="match status" value="1"/>
</dbReference>
<keyword evidence="7" id="KW-0067">ATP-binding</keyword>
<evidence type="ECO:0000256" key="8">
    <source>
        <dbReference type="ARBA" id="ARBA00023012"/>
    </source>
</evidence>
<comment type="caution">
    <text evidence="16">The sequence shown here is derived from an EMBL/GenBank/DDBJ whole genome shotgun (WGS) entry which is preliminary data.</text>
</comment>
<evidence type="ECO:0000313" key="16">
    <source>
        <dbReference type="EMBL" id="KAB1439109.1"/>
    </source>
</evidence>
<evidence type="ECO:0000259" key="15">
    <source>
        <dbReference type="PROSITE" id="PS50113"/>
    </source>
</evidence>
<dbReference type="PROSITE" id="PS50109">
    <property type="entry name" value="HIS_KIN"/>
    <property type="match status" value="1"/>
</dbReference>
<dbReference type="PROSITE" id="PS50113">
    <property type="entry name" value="PAC"/>
    <property type="match status" value="1"/>
</dbReference>
<evidence type="ECO:0000256" key="10">
    <source>
        <dbReference type="ARBA" id="ARBA00068150"/>
    </source>
</evidence>
<dbReference type="Proteomes" id="UP000438699">
    <property type="component" value="Unassembled WGS sequence"/>
</dbReference>
<dbReference type="Gene3D" id="3.30.450.20">
    <property type="entry name" value="PAS domain"/>
    <property type="match status" value="2"/>
</dbReference>
<dbReference type="SMART" id="SM00091">
    <property type="entry name" value="PAS"/>
    <property type="match status" value="2"/>
</dbReference>
<keyword evidence="17" id="KW-1185">Reference proteome</keyword>
<dbReference type="SMART" id="SM00086">
    <property type="entry name" value="PAC"/>
    <property type="match status" value="2"/>
</dbReference>
<dbReference type="SUPFAM" id="SSF55781">
    <property type="entry name" value="GAF domain-like"/>
    <property type="match status" value="1"/>
</dbReference>
<dbReference type="EC" id="2.7.13.3" evidence="2"/>
<comment type="subunit">
    <text evidence="9">At low DSF concentrations, interacts with RpfF.</text>
</comment>
<dbReference type="SMART" id="SM00388">
    <property type="entry name" value="HisKA"/>
    <property type="match status" value="1"/>
</dbReference>
<dbReference type="InterPro" id="IPR001789">
    <property type="entry name" value="Sig_transdc_resp-reg_receiver"/>
</dbReference>
<evidence type="ECO:0000256" key="3">
    <source>
        <dbReference type="ARBA" id="ARBA00022553"/>
    </source>
</evidence>
<dbReference type="CDD" id="cd00130">
    <property type="entry name" value="PAS"/>
    <property type="match status" value="2"/>
</dbReference>
<dbReference type="FunFam" id="1.10.287.130:FF:000002">
    <property type="entry name" value="Two-component osmosensing histidine kinase"/>
    <property type="match status" value="1"/>
</dbReference>
<dbReference type="NCBIfam" id="TIGR00229">
    <property type="entry name" value="sensory_box"/>
    <property type="match status" value="2"/>
</dbReference>
<keyword evidence="5" id="KW-0547">Nucleotide-binding</keyword>
<dbReference type="InterPro" id="IPR036890">
    <property type="entry name" value="HATPase_C_sf"/>
</dbReference>
<dbReference type="PROSITE" id="PS50110">
    <property type="entry name" value="RESPONSE_REGULATORY"/>
    <property type="match status" value="1"/>
</dbReference>
<dbReference type="InterPro" id="IPR005467">
    <property type="entry name" value="His_kinase_dom"/>
</dbReference>
<evidence type="ECO:0000256" key="5">
    <source>
        <dbReference type="ARBA" id="ARBA00022741"/>
    </source>
</evidence>
<evidence type="ECO:0000256" key="6">
    <source>
        <dbReference type="ARBA" id="ARBA00022777"/>
    </source>
</evidence>
<dbReference type="Gene3D" id="3.30.565.10">
    <property type="entry name" value="Histidine kinase-like ATPase, C-terminal domain"/>
    <property type="match status" value="1"/>
</dbReference>
<dbReference type="InterPro" id="IPR000014">
    <property type="entry name" value="PAS"/>
</dbReference>
<keyword evidence="6" id="KW-0418">Kinase</keyword>
<dbReference type="InterPro" id="IPR011006">
    <property type="entry name" value="CheY-like_superfamily"/>
</dbReference>
<keyword evidence="4" id="KW-0808">Transferase</keyword>
<feature type="domain" description="PAS" evidence="14">
    <location>
        <begin position="422"/>
        <end position="492"/>
    </location>
</feature>
<evidence type="ECO:0000256" key="9">
    <source>
        <dbReference type="ARBA" id="ARBA00064003"/>
    </source>
</evidence>
<evidence type="ECO:0000256" key="11">
    <source>
        <dbReference type="PROSITE-ProRule" id="PRU00169"/>
    </source>
</evidence>
<feature type="domain" description="PAS" evidence="14">
    <location>
        <begin position="542"/>
        <end position="588"/>
    </location>
</feature>
<dbReference type="InterPro" id="IPR003018">
    <property type="entry name" value="GAF"/>
</dbReference>
<evidence type="ECO:0000259" key="12">
    <source>
        <dbReference type="PROSITE" id="PS50109"/>
    </source>
</evidence>
<dbReference type="EMBL" id="WAIE01000008">
    <property type="protein sequence ID" value="KAB1439109.1"/>
    <property type="molecule type" value="Genomic_DNA"/>
</dbReference>
<dbReference type="InterPro" id="IPR013767">
    <property type="entry name" value="PAS_fold"/>
</dbReference>
<sequence>MRAHACRHAALAAQAMTREPRADIIVARPLHGYGFQMSIRSTMVRQLLLAIFLLFAVQPAAASKAQTSASRPMIMVLVSYSPVFPTFPDQMKGLKASMKGSNIRLVVESMDSKRLYDATRHEAIRSSLEYKMAKLGKPDVLVTTDDNALSFALAHRNSLFADIPIVFLGVNDPALAEKARRLGNATGILEKTSERATIAMARQLFPEARTIAVIYDGTPSGKADFRNILPATRLFPWLRFERLNLARITYAEMAAGLRALPQNSLILLLSAYRDRDGNALTFSEILSLLRESSHCPILHLWKHGIGSGLFGGKVVDHFNQAKLAGTTARAILAGTPADTIPVVAGEDANTFIFDYNQIVQYGIAQNSLPKNSTILNLPPPRPEAESSPLQAVALFTFIVIGGMLILHLLRSRAVTRRQKAYCREQLSTILENATIGIVIMDNLGNVHSANPELCRMTGHSKDVLATMSVVDLFVLEERADFMEVFENLVKGRQFCKRLRLLRNDGTMLHAEMQAVNFRQGIYVGFFCDVTRIMDAEEMLAESEARFRALNEQAEDAMFIHDFSGHYLLVNRKACEILGYTKEELMDKTVWDIDPQTPINAPKTLWADTPRKLDTMLMRKDGTEVPVEVQLSRITFEGRDVIHALARDISDRNIAEQRAMRESMVNLAQAEIARELTAPDSSTESLAAVVRQHAMMITGSAHGLVSSVDEASRENVPHTFTEMMEDGQCRMDVAHVRMPWHGGKYDSLLGVALNEHKAFFTNDPANHEQASGLPSGHVPLEQFISAPAMFEEKLVGQIALANPGRDYTDEDLRVVTALADLFALAVQRQQAEAALVRAKDAAEAASKAKGEFLANVSHEIRTPLNGVFGMLQLMDATKLDPEQADYLHTAMTSGQNLLRVINDVLDFSKIEAGKIELQEEPFSLRELIKSIHAIFSVQAQEKGIDFRWDVDPEAHDNLIGDAGRIRQILFNLVGNAIKFTNEGEIVIEADTLGQQDKPGNCSLFISVSDTGIGIPEQKLDLIFRAFEQVDGSYSRKYPGTGLGLGIVRRFVELMGGQVRVKSTVGMGSTFSLSIYVKTGLDDSLEDETPENTAELPKLSLLLAEDDRVNRITAQRLLEKMGHSVVWAQNGLEALNKLSEQHFDCVLMDIQMPQMDGMQAVAEIRASDDPAMAAKPVIALTAHAMKGDKEQFLKGGMDDYVSKPVNKEELEAVLRRVLLKGGSFRGLD</sequence>
<dbReference type="InterPro" id="IPR036097">
    <property type="entry name" value="HisK_dim/P_sf"/>
</dbReference>
<dbReference type="CDD" id="cd17546">
    <property type="entry name" value="REC_hyHK_CKI1_RcsC-like"/>
    <property type="match status" value="1"/>
</dbReference>
<dbReference type="CDD" id="cd00082">
    <property type="entry name" value="HisKA"/>
    <property type="match status" value="1"/>
</dbReference>
<dbReference type="PANTHER" id="PTHR45339:SF1">
    <property type="entry name" value="HYBRID SIGNAL TRANSDUCTION HISTIDINE KINASE J"/>
    <property type="match status" value="1"/>
</dbReference>
<protein>
    <recommendedName>
        <fullName evidence="10">Sensory/regulatory protein RpfC</fullName>
        <ecNumber evidence="2">2.7.13.3</ecNumber>
    </recommendedName>
</protein>
<dbReference type="SMART" id="SM00065">
    <property type="entry name" value="GAF"/>
    <property type="match status" value="1"/>
</dbReference>
<reference evidence="16 17" key="1">
    <citation type="journal article" date="2017" name="Int. J. Syst. Evol. Microbiol.">
        <title>Desulfovibrio senegalensis sp. nov., a mesophilic sulfate reducer isolated from marine sediment.</title>
        <authorList>
            <person name="Thioye A."/>
            <person name="Gam Z.B.A."/>
            <person name="Mbengue M."/>
            <person name="Cayol J.L."/>
            <person name="Joseph-Bartoli M."/>
            <person name="Toure-Kane C."/>
            <person name="Labat M."/>
        </authorList>
    </citation>
    <scope>NUCLEOTIDE SEQUENCE [LARGE SCALE GENOMIC DNA]</scope>
    <source>
        <strain evidence="16 17">DSM 101509</strain>
    </source>
</reference>
<dbReference type="SMART" id="SM00448">
    <property type="entry name" value="REC"/>
    <property type="match status" value="1"/>
</dbReference>
<dbReference type="Pfam" id="PF00989">
    <property type="entry name" value="PAS"/>
    <property type="match status" value="1"/>
</dbReference>
<dbReference type="InterPro" id="IPR003594">
    <property type="entry name" value="HATPase_dom"/>
</dbReference>
<evidence type="ECO:0000256" key="1">
    <source>
        <dbReference type="ARBA" id="ARBA00000085"/>
    </source>
</evidence>
<dbReference type="PROSITE" id="PS50112">
    <property type="entry name" value="PAS"/>
    <property type="match status" value="2"/>
</dbReference>
<gene>
    <name evidence="16" type="ORF">F8A88_14480</name>
</gene>
<dbReference type="GO" id="GO:0000155">
    <property type="term" value="F:phosphorelay sensor kinase activity"/>
    <property type="evidence" value="ECO:0007669"/>
    <property type="project" value="InterPro"/>
</dbReference>
<dbReference type="InterPro" id="IPR035965">
    <property type="entry name" value="PAS-like_dom_sf"/>
</dbReference>
<feature type="domain" description="PAC" evidence="15">
    <location>
        <begin position="610"/>
        <end position="660"/>
    </location>
</feature>
<dbReference type="Gene3D" id="3.40.50.2300">
    <property type="match status" value="3"/>
</dbReference>
<evidence type="ECO:0000313" key="17">
    <source>
        <dbReference type="Proteomes" id="UP000438699"/>
    </source>
</evidence>
<evidence type="ECO:0000256" key="2">
    <source>
        <dbReference type="ARBA" id="ARBA00012438"/>
    </source>
</evidence>
<dbReference type="GO" id="GO:0006355">
    <property type="term" value="P:regulation of DNA-templated transcription"/>
    <property type="evidence" value="ECO:0007669"/>
    <property type="project" value="InterPro"/>
</dbReference>